<dbReference type="AlphaFoldDB" id="A0AAN7MQ41"/>
<accession>A0AAN7MQ41</accession>
<evidence type="ECO:0000313" key="1">
    <source>
        <dbReference type="EMBL" id="KAK4810719.1"/>
    </source>
</evidence>
<evidence type="ECO:0000313" key="2">
    <source>
        <dbReference type="Proteomes" id="UP001333110"/>
    </source>
</evidence>
<organism evidence="1 2">
    <name type="scientific">Mycteria americana</name>
    <name type="common">Wood stork</name>
    <dbReference type="NCBI Taxonomy" id="33587"/>
    <lineage>
        <taxon>Eukaryota</taxon>
        <taxon>Metazoa</taxon>
        <taxon>Chordata</taxon>
        <taxon>Craniata</taxon>
        <taxon>Vertebrata</taxon>
        <taxon>Euteleostomi</taxon>
        <taxon>Archelosauria</taxon>
        <taxon>Archosauria</taxon>
        <taxon>Dinosauria</taxon>
        <taxon>Saurischia</taxon>
        <taxon>Theropoda</taxon>
        <taxon>Coelurosauria</taxon>
        <taxon>Aves</taxon>
        <taxon>Neognathae</taxon>
        <taxon>Neoaves</taxon>
        <taxon>Aequornithes</taxon>
        <taxon>Ciconiiformes</taxon>
        <taxon>Ciconiidae</taxon>
        <taxon>Mycteria</taxon>
    </lineage>
</organism>
<reference evidence="1 2" key="1">
    <citation type="journal article" date="2023" name="J. Hered.">
        <title>Chromosome-level genome of the wood stork (Mycteria americana) provides insight into avian chromosome evolution.</title>
        <authorList>
            <person name="Flamio R. Jr."/>
            <person name="Ramstad K.M."/>
        </authorList>
    </citation>
    <scope>NUCLEOTIDE SEQUENCE [LARGE SCALE GENOMIC DNA]</scope>
    <source>
        <strain evidence="1">JAX WOST 10</strain>
    </source>
</reference>
<dbReference type="Proteomes" id="UP001333110">
    <property type="component" value="Unassembled WGS sequence"/>
</dbReference>
<gene>
    <name evidence="1" type="ORF">QYF61_007693</name>
</gene>
<sequence length="387" mass="42143">MRVTWAHSSSLSSESTAPLSLVSSPNLLRVHSIQLSMLLMKIFNSIGPKLSPSHASRLAITMQITPHLSTMFETLTLSVSHNNPLGEENFPNIQSKPPLVQLEAISSHPIASYLGEETNTHLATTSFQAKQPQVPQPLLIRLVLQTLHQLRCPSLDMPQHLNVSLLVRGPKVNTVFEVRPHQCQVQGHDHFPSPAGHTIPDTSQDAIGFLGHLGTLPAHIQAAIDQHSHVLFCQAAFQPLFPKPVALHGVVVTQVQDPALSLIEPHTIDLGPSIQPVQVPLQSLPTLKQINTPTQLGVVCKLIEGALDPLIQIIDKDIKQNWPQHRALGNTACDRPPNGVNSIHHHSFGPAIQPVFYPAKSTPVQAMSSQFLQENAVGNSVKGFTKV</sequence>
<protein>
    <submittedName>
        <fullName evidence="1">Uncharacterized protein</fullName>
    </submittedName>
</protein>
<proteinExistence type="predicted"/>
<comment type="caution">
    <text evidence="1">The sequence shown here is derived from an EMBL/GenBank/DDBJ whole genome shotgun (WGS) entry which is preliminary data.</text>
</comment>
<dbReference type="EMBL" id="JAUNZN010000018">
    <property type="protein sequence ID" value="KAK4810719.1"/>
    <property type="molecule type" value="Genomic_DNA"/>
</dbReference>
<name>A0AAN7MQ41_MYCAM</name>
<keyword evidence="2" id="KW-1185">Reference proteome</keyword>